<feature type="chain" id="PRO_5046686710" evidence="2">
    <location>
        <begin position="30"/>
        <end position="373"/>
    </location>
</feature>
<comment type="caution">
    <text evidence="3">The sequence shown here is derived from an EMBL/GenBank/DDBJ whole genome shotgun (WGS) entry which is preliminary data.</text>
</comment>
<keyword evidence="1 2" id="KW-0732">Signal</keyword>
<dbReference type="Gene3D" id="3.40.190.170">
    <property type="entry name" value="Bacterial extracellular solute-binding protein, family 7"/>
    <property type="match status" value="1"/>
</dbReference>
<dbReference type="RefSeq" id="WP_343820743.1">
    <property type="nucleotide sequence ID" value="NZ_BAAAFN010000011.1"/>
</dbReference>
<gene>
    <name evidence="3" type="ORF">GCM10009125_14950</name>
</gene>
<sequence>MIRIFKARFAGILCLSAGLLMGTPAMTQAADQKVYKFSIQTAVPNASLYFKLLEQFSKQVDLMSGGRLKVEVLAAGAVVGPFEILDAVSNDVVKAGYVWPNYFSGKNSAFVLFSNAPASTGLDQTSMVAWYYKGGGEQLYKELLEDVMHYNVKAFLMQPMGPDPLGWFKKPIKDVEEFKSFKYRSPPGIPGETYQAMGISAVGVPGGDIVPSAQRGVIDAAEWIGPADDRNLGLQKIWKYYYLQGLHQQTDIGQIFINGDFWKSLPDDLKEIIRIAAKANIADTLDANVYDNSVALHEFMDKEGVKVLDTPPDYYTRFIEEERKVTAKYAAANPFFKKVLDSQSDFAKMVFPYRSRILTLYDNMVKTANEQRQ</sequence>
<keyword evidence="4" id="KW-1185">Reference proteome</keyword>
<dbReference type="PIRSF" id="PIRSF039026">
    <property type="entry name" value="SiaP"/>
    <property type="match status" value="1"/>
</dbReference>
<feature type="signal peptide" evidence="2">
    <location>
        <begin position="1"/>
        <end position="29"/>
    </location>
</feature>
<dbReference type="InterPro" id="IPR018389">
    <property type="entry name" value="DctP_fam"/>
</dbReference>
<reference evidence="3 4" key="1">
    <citation type="journal article" date="2019" name="Int. J. Syst. Evol. Microbiol.">
        <title>The Global Catalogue of Microorganisms (GCM) 10K type strain sequencing project: providing services to taxonomists for standard genome sequencing and annotation.</title>
        <authorList>
            <consortium name="The Broad Institute Genomics Platform"/>
            <consortium name="The Broad Institute Genome Sequencing Center for Infectious Disease"/>
            <person name="Wu L."/>
            <person name="Ma J."/>
        </authorList>
    </citation>
    <scope>NUCLEOTIDE SEQUENCE [LARGE SCALE GENOMIC DNA]</scope>
    <source>
        <strain evidence="3 4">JCM 16240</strain>
    </source>
</reference>
<accession>A0ABN0TPR3</accession>
<dbReference type="InterPro" id="IPR026289">
    <property type="entry name" value="SBP_TakP-like"/>
</dbReference>
<evidence type="ECO:0000256" key="2">
    <source>
        <dbReference type="SAM" id="SignalP"/>
    </source>
</evidence>
<dbReference type="CDD" id="cd13604">
    <property type="entry name" value="PBP2_TRAP_ketoacid_lactate_like"/>
    <property type="match status" value="1"/>
</dbReference>
<dbReference type="EMBL" id="BAAAFN010000011">
    <property type="protein sequence ID" value="GAA0226980.1"/>
    <property type="molecule type" value="Genomic_DNA"/>
</dbReference>
<dbReference type="InterPro" id="IPR038404">
    <property type="entry name" value="TRAP_DctP_sf"/>
</dbReference>
<evidence type="ECO:0000313" key="3">
    <source>
        <dbReference type="EMBL" id="GAA0226980.1"/>
    </source>
</evidence>
<name>A0ABN0TPR3_9BURK</name>
<dbReference type="PANTHER" id="PTHR33376">
    <property type="match status" value="1"/>
</dbReference>
<evidence type="ECO:0000256" key="1">
    <source>
        <dbReference type="ARBA" id="ARBA00022729"/>
    </source>
</evidence>
<dbReference type="Proteomes" id="UP001501176">
    <property type="component" value="Unassembled WGS sequence"/>
</dbReference>
<protein>
    <submittedName>
        <fullName evidence="3">TRAP transporter substrate-binding protein</fullName>
    </submittedName>
</protein>
<proteinExistence type="predicted"/>
<dbReference type="Gene3D" id="3.40.190.10">
    <property type="entry name" value="Periplasmic binding protein-like II"/>
    <property type="match status" value="1"/>
</dbReference>
<organism evidence="3 4">
    <name type="scientific">Castellaniella daejeonensis</name>
    <dbReference type="NCBI Taxonomy" id="659013"/>
    <lineage>
        <taxon>Bacteria</taxon>
        <taxon>Pseudomonadati</taxon>
        <taxon>Pseudomonadota</taxon>
        <taxon>Betaproteobacteria</taxon>
        <taxon>Burkholderiales</taxon>
        <taxon>Alcaligenaceae</taxon>
        <taxon>Castellaniella</taxon>
    </lineage>
</organism>
<evidence type="ECO:0000313" key="4">
    <source>
        <dbReference type="Proteomes" id="UP001501176"/>
    </source>
</evidence>
<dbReference type="PANTHER" id="PTHR33376:SF5">
    <property type="entry name" value="EXTRACYTOPLASMIC SOLUTE RECEPTOR PROTEIN"/>
    <property type="match status" value="1"/>
</dbReference>
<dbReference type="Pfam" id="PF03480">
    <property type="entry name" value="DctP"/>
    <property type="match status" value="1"/>
</dbReference>